<dbReference type="NCBIfam" id="TIGR01549">
    <property type="entry name" value="HAD-SF-IA-v1"/>
    <property type="match status" value="1"/>
</dbReference>
<evidence type="ECO:0000256" key="4">
    <source>
        <dbReference type="ARBA" id="ARBA00013078"/>
    </source>
</evidence>
<dbReference type="InterPro" id="IPR023214">
    <property type="entry name" value="HAD_sf"/>
</dbReference>
<protein>
    <recommendedName>
        <fullName evidence="4">phosphoglycolate phosphatase</fullName>
        <ecNumber evidence="4">3.1.3.18</ecNumber>
    </recommendedName>
</protein>
<reference evidence="5 6" key="1">
    <citation type="submission" date="2016-08" db="EMBL/GenBank/DDBJ databases">
        <authorList>
            <person name="Seilhamer J.J."/>
        </authorList>
    </citation>
    <scope>NUCLEOTIDE SEQUENCE [LARGE SCALE GENOMIC DNA]</scope>
    <source>
        <strain evidence="5 6">HBR26</strain>
    </source>
</reference>
<comment type="pathway">
    <text evidence="2">Organic acid metabolism; glycolate biosynthesis; glycolate from 2-phosphoglycolate: step 1/1.</text>
</comment>
<dbReference type="PANTHER" id="PTHR43434:SF1">
    <property type="entry name" value="PHOSPHOGLYCOLATE PHOSPHATASE"/>
    <property type="match status" value="1"/>
</dbReference>
<sequence length="235" mass="26259">MIMAKDIDWDSIRFVVFDVDGTLYSQRRLRLRMAGELIAHAVARGSLTNLRVLRAYRSLRETIGEEEIDNFQASLMARIVARTGQPAERIEAIVSEWIGRRPLAHIASCRYDGLAELFAGLRRQNKAIGIYSDYHADEKLQRMGLSADYILAAGDPGVGIQKPHPRGLQMLMQRAGVSPAQTVLIGDRPERDGLAARRAGVLPLIRSERPREGWLTFSTYSDPVFAALRAEEASE</sequence>
<dbReference type="PROSITE" id="PS01228">
    <property type="entry name" value="COF_1"/>
    <property type="match status" value="1"/>
</dbReference>
<evidence type="ECO:0000256" key="1">
    <source>
        <dbReference type="ARBA" id="ARBA00000830"/>
    </source>
</evidence>
<dbReference type="InterPro" id="IPR006439">
    <property type="entry name" value="HAD-SF_hydro_IA"/>
</dbReference>
<dbReference type="SFLD" id="SFLDG01129">
    <property type="entry name" value="C1.5:_HAD__Beta-PGM__Phosphata"/>
    <property type="match status" value="1"/>
</dbReference>
<dbReference type="Pfam" id="PF00702">
    <property type="entry name" value="Hydrolase"/>
    <property type="match status" value="1"/>
</dbReference>
<dbReference type="STRING" id="1138170.GA0061105_10429"/>
<evidence type="ECO:0000256" key="2">
    <source>
        <dbReference type="ARBA" id="ARBA00004818"/>
    </source>
</evidence>
<dbReference type="InterPro" id="IPR036412">
    <property type="entry name" value="HAD-like_sf"/>
</dbReference>
<dbReference type="SUPFAM" id="SSF56784">
    <property type="entry name" value="HAD-like"/>
    <property type="match status" value="1"/>
</dbReference>
<dbReference type="GO" id="GO:0008967">
    <property type="term" value="F:phosphoglycolate phosphatase activity"/>
    <property type="evidence" value="ECO:0007669"/>
    <property type="project" value="UniProtKB-EC"/>
</dbReference>
<evidence type="ECO:0000313" key="5">
    <source>
        <dbReference type="EMBL" id="SCB58105.1"/>
    </source>
</evidence>
<dbReference type="Gene3D" id="1.20.120.1600">
    <property type="match status" value="1"/>
</dbReference>
<name>A0A1C3Y0X3_9HYPH</name>
<comment type="catalytic activity">
    <reaction evidence="1">
        <text>2-phosphoglycolate + H2O = glycolate + phosphate</text>
        <dbReference type="Rhea" id="RHEA:14369"/>
        <dbReference type="ChEBI" id="CHEBI:15377"/>
        <dbReference type="ChEBI" id="CHEBI:29805"/>
        <dbReference type="ChEBI" id="CHEBI:43474"/>
        <dbReference type="ChEBI" id="CHEBI:58033"/>
        <dbReference type="EC" id="3.1.3.18"/>
    </reaction>
</comment>
<evidence type="ECO:0000256" key="3">
    <source>
        <dbReference type="ARBA" id="ARBA00006171"/>
    </source>
</evidence>
<dbReference type="EC" id="3.1.3.18" evidence="4"/>
<dbReference type="Proteomes" id="UP000198723">
    <property type="component" value="Unassembled WGS sequence"/>
</dbReference>
<dbReference type="AlphaFoldDB" id="A0A1C3Y0X3"/>
<organism evidence="5 6">
    <name type="scientific">Rhizobium aethiopicum</name>
    <dbReference type="NCBI Taxonomy" id="1138170"/>
    <lineage>
        <taxon>Bacteria</taxon>
        <taxon>Pseudomonadati</taxon>
        <taxon>Pseudomonadota</taxon>
        <taxon>Alphaproteobacteria</taxon>
        <taxon>Hyphomicrobiales</taxon>
        <taxon>Rhizobiaceae</taxon>
        <taxon>Rhizobium/Agrobacterium group</taxon>
        <taxon>Rhizobium</taxon>
    </lineage>
</organism>
<proteinExistence type="inferred from homology"/>
<dbReference type="Gene3D" id="3.40.50.1000">
    <property type="entry name" value="HAD superfamily/HAD-like"/>
    <property type="match status" value="1"/>
</dbReference>
<dbReference type="GO" id="GO:0006281">
    <property type="term" value="P:DNA repair"/>
    <property type="evidence" value="ECO:0007669"/>
    <property type="project" value="TreeGrafter"/>
</dbReference>
<dbReference type="EMBL" id="FMAJ01000004">
    <property type="protein sequence ID" value="SCB58105.1"/>
    <property type="molecule type" value="Genomic_DNA"/>
</dbReference>
<dbReference type="PANTHER" id="PTHR43434">
    <property type="entry name" value="PHOSPHOGLYCOLATE PHOSPHATASE"/>
    <property type="match status" value="1"/>
</dbReference>
<evidence type="ECO:0000313" key="6">
    <source>
        <dbReference type="Proteomes" id="UP000198723"/>
    </source>
</evidence>
<keyword evidence="5" id="KW-0378">Hydrolase</keyword>
<dbReference type="GO" id="GO:0005829">
    <property type="term" value="C:cytosol"/>
    <property type="evidence" value="ECO:0007669"/>
    <property type="project" value="TreeGrafter"/>
</dbReference>
<dbReference type="SFLD" id="SFLDS00003">
    <property type="entry name" value="Haloacid_Dehalogenase"/>
    <property type="match status" value="1"/>
</dbReference>
<comment type="similarity">
    <text evidence="3">Belongs to the HAD-like hydrolase superfamily. CbbY/CbbZ/Gph/YieH family.</text>
</comment>
<gene>
    <name evidence="5" type="ORF">GA0061105_10429</name>
</gene>
<accession>A0A1C3Y0X3</accession>
<dbReference type="InterPro" id="IPR050155">
    <property type="entry name" value="HAD-like_hydrolase_sf"/>
</dbReference>